<reference evidence="20 21" key="1">
    <citation type="submission" date="2024-12" db="EMBL/GenBank/DDBJ databases">
        <title>The unique morphological basis and parallel evolutionary history of personate flowers in Penstemon.</title>
        <authorList>
            <person name="Depatie T.H."/>
            <person name="Wessinger C.A."/>
        </authorList>
    </citation>
    <scope>NUCLEOTIDE SEQUENCE [LARGE SCALE GENOMIC DNA]</scope>
    <source>
        <strain evidence="20">WTNN_2</strain>
        <tissue evidence="20">Leaf</tissue>
    </source>
</reference>
<evidence type="ECO:0000256" key="13">
    <source>
        <dbReference type="ARBA" id="ARBA00023136"/>
    </source>
</evidence>
<feature type="chain" id="PRO_5044887983" description="non-specific serine/threonine protein kinase" evidence="18">
    <location>
        <begin position="22"/>
        <end position="218"/>
    </location>
</feature>
<evidence type="ECO:0000256" key="9">
    <source>
        <dbReference type="ARBA" id="ARBA00022741"/>
    </source>
</evidence>
<dbReference type="GO" id="GO:0004674">
    <property type="term" value="F:protein serine/threonine kinase activity"/>
    <property type="evidence" value="ECO:0007669"/>
    <property type="project" value="UniProtKB-KW"/>
</dbReference>
<protein>
    <recommendedName>
        <fullName evidence="2">non-specific serine/threonine protein kinase</fullName>
        <ecNumber evidence="2">2.7.11.1</ecNumber>
    </recommendedName>
</protein>
<name>A0ABD3T2L4_9LAMI</name>
<dbReference type="AlphaFoldDB" id="A0ABD3T2L4"/>
<evidence type="ECO:0000256" key="10">
    <source>
        <dbReference type="ARBA" id="ARBA00022777"/>
    </source>
</evidence>
<comment type="catalytic activity">
    <reaction evidence="16">
        <text>L-threonyl-[protein] + ATP = O-phospho-L-threonyl-[protein] + ADP + H(+)</text>
        <dbReference type="Rhea" id="RHEA:46608"/>
        <dbReference type="Rhea" id="RHEA-COMP:11060"/>
        <dbReference type="Rhea" id="RHEA-COMP:11605"/>
        <dbReference type="ChEBI" id="CHEBI:15378"/>
        <dbReference type="ChEBI" id="CHEBI:30013"/>
        <dbReference type="ChEBI" id="CHEBI:30616"/>
        <dbReference type="ChEBI" id="CHEBI:61977"/>
        <dbReference type="ChEBI" id="CHEBI:456216"/>
        <dbReference type="EC" id="2.7.11.1"/>
    </reaction>
</comment>
<evidence type="ECO:0000256" key="6">
    <source>
        <dbReference type="ARBA" id="ARBA00022692"/>
    </source>
</evidence>
<dbReference type="Proteomes" id="UP001634393">
    <property type="component" value="Unassembled WGS sequence"/>
</dbReference>
<keyword evidence="21" id="KW-1185">Reference proteome</keyword>
<keyword evidence="10" id="KW-0418">Kinase</keyword>
<keyword evidence="13" id="KW-0472">Membrane</keyword>
<dbReference type="Gene3D" id="1.10.510.10">
    <property type="entry name" value="Transferase(Phosphotransferase) domain 1"/>
    <property type="match status" value="1"/>
</dbReference>
<comment type="subcellular location">
    <subcellularLocation>
        <location evidence="1">Membrane</location>
        <topology evidence="1">Single-pass membrane protein</topology>
    </subcellularLocation>
</comment>
<dbReference type="SUPFAM" id="SSF56112">
    <property type="entry name" value="Protein kinase-like (PK-like)"/>
    <property type="match status" value="1"/>
</dbReference>
<keyword evidence="7 18" id="KW-0732">Signal</keyword>
<organism evidence="20 21">
    <name type="scientific">Penstemon smallii</name>
    <dbReference type="NCBI Taxonomy" id="265156"/>
    <lineage>
        <taxon>Eukaryota</taxon>
        <taxon>Viridiplantae</taxon>
        <taxon>Streptophyta</taxon>
        <taxon>Embryophyta</taxon>
        <taxon>Tracheophyta</taxon>
        <taxon>Spermatophyta</taxon>
        <taxon>Magnoliopsida</taxon>
        <taxon>eudicotyledons</taxon>
        <taxon>Gunneridae</taxon>
        <taxon>Pentapetalae</taxon>
        <taxon>asterids</taxon>
        <taxon>lamiids</taxon>
        <taxon>Lamiales</taxon>
        <taxon>Plantaginaceae</taxon>
        <taxon>Cheloneae</taxon>
        <taxon>Penstemon</taxon>
    </lineage>
</organism>
<dbReference type="GO" id="GO:0005524">
    <property type="term" value="F:ATP binding"/>
    <property type="evidence" value="ECO:0007669"/>
    <property type="project" value="UniProtKB-KW"/>
</dbReference>
<evidence type="ECO:0000256" key="15">
    <source>
        <dbReference type="ARBA" id="ARBA00023180"/>
    </source>
</evidence>
<dbReference type="FunFam" id="3.30.200.20:FF:000540">
    <property type="entry name" value="Receptor-like protein kinase HAIKU2"/>
    <property type="match status" value="1"/>
</dbReference>
<evidence type="ECO:0000256" key="5">
    <source>
        <dbReference type="ARBA" id="ARBA00022679"/>
    </source>
</evidence>
<keyword evidence="6" id="KW-0812">Transmembrane</keyword>
<gene>
    <name evidence="20" type="ORF">ACJIZ3_019958</name>
</gene>
<evidence type="ECO:0000256" key="18">
    <source>
        <dbReference type="SAM" id="SignalP"/>
    </source>
</evidence>
<evidence type="ECO:0000256" key="2">
    <source>
        <dbReference type="ARBA" id="ARBA00012513"/>
    </source>
</evidence>
<comment type="catalytic activity">
    <reaction evidence="17">
        <text>L-seryl-[protein] + ATP = O-phospho-L-seryl-[protein] + ADP + H(+)</text>
        <dbReference type="Rhea" id="RHEA:17989"/>
        <dbReference type="Rhea" id="RHEA-COMP:9863"/>
        <dbReference type="Rhea" id="RHEA-COMP:11604"/>
        <dbReference type="ChEBI" id="CHEBI:15378"/>
        <dbReference type="ChEBI" id="CHEBI:29999"/>
        <dbReference type="ChEBI" id="CHEBI:30616"/>
        <dbReference type="ChEBI" id="CHEBI:83421"/>
        <dbReference type="ChEBI" id="CHEBI:456216"/>
        <dbReference type="EC" id="2.7.11.1"/>
    </reaction>
</comment>
<dbReference type="EC" id="2.7.11.1" evidence="2"/>
<evidence type="ECO:0000256" key="14">
    <source>
        <dbReference type="ARBA" id="ARBA00023170"/>
    </source>
</evidence>
<keyword evidence="12" id="KW-1133">Transmembrane helix</keyword>
<keyword evidence="3" id="KW-0723">Serine/threonine-protein kinase</keyword>
<keyword evidence="8" id="KW-0677">Repeat</keyword>
<comment type="caution">
    <text evidence="20">The sequence shown here is derived from an EMBL/GenBank/DDBJ whole genome shotgun (WGS) entry which is preliminary data.</text>
</comment>
<keyword evidence="4" id="KW-0433">Leucine-rich repeat</keyword>
<dbReference type="PANTHER" id="PTHR48056">
    <property type="entry name" value="LRR RECEPTOR-LIKE SERINE/THREONINE-PROTEIN KINASE-RELATED"/>
    <property type="match status" value="1"/>
</dbReference>
<sequence>MLFCLMLAASIAILLVSLCTCFLNKKKRKGKGEGSRSLKEDSWDIKSFHMLTFSEDEILDSIKEDNLIGKGGCGNVYRVVVGNNDKLELAVKHIWHYNKKLGSSSTPMLGGKSFDKSKSREFEAEVKTLSSIRHINVVKLYCSITSEDSSLLVYEYMPNGKYGYTNKVNEKSDLYSFGVVLMELVTGPTMRTVVQMLEEAQPLMIHILVGFERNILPH</sequence>
<dbReference type="InterPro" id="IPR050647">
    <property type="entry name" value="Plant_LRR-RLKs"/>
</dbReference>
<evidence type="ECO:0000256" key="4">
    <source>
        <dbReference type="ARBA" id="ARBA00022614"/>
    </source>
</evidence>
<dbReference type="GO" id="GO:0009791">
    <property type="term" value="P:post-embryonic development"/>
    <property type="evidence" value="ECO:0007669"/>
    <property type="project" value="UniProtKB-ARBA"/>
</dbReference>
<dbReference type="PROSITE" id="PS50011">
    <property type="entry name" value="PROTEIN_KINASE_DOM"/>
    <property type="match status" value="1"/>
</dbReference>
<evidence type="ECO:0000256" key="17">
    <source>
        <dbReference type="ARBA" id="ARBA00048679"/>
    </source>
</evidence>
<evidence type="ECO:0000313" key="21">
    <source>
        <dbReference type="Proteomes" id="UP001634393"/>
    </source>
</evidence>
<dbReference type="GO" id="GO:0016020">
    <property type="term" value="C:membrane"/>
    <property type="evidence" value="ECO:0007669"/>
    <property type="project" value="UniProtKB-SubCell"/>
</dbReference>
<evidence type="ECO:0000256" key="11">
    <source>
        <dbReference type="ARBA" id="ARBA00022840"/>
    </source>
</evidence>
<evidence type="ECO:0000259" key="19">
    <source>
        <dbReference type="PROSITE" id="PS50011"/>
    </source>
</evidence>
<feature type="signal peptide" evidence="18">
    <location>
        <begin position="1"/>
        <end position="21"/>
    </location>
</feature>
<evidence type="ECO:0000256" key="1">
    <source>
        <dbReference type="ARBA" id="ARBA00004167"/>
    </source>
</evidence>
<keyword evidence="5" id="KW-0808">Transferase</keyword>
<keyword evidence="14" id="KW-0675">Receptor</keyword>
<evidence type="ECO:0000313" key="20">
    <source>
        <dbReference type="EMBL" id="KAL3831156.1"/>
    </source>
</evidence>
<proteinExistence type="predicted"/>
<accession>A0ABD3T2L4</accession>
<feature type="domain" description="Protein kinase" evidence="19">
    <location>
        <begin position="62"/>
        <end position="218"/>
    </location>
</feature>
<dbReference type="Pfam" id="PF00069">
    <property type="entry name" value="Pkinase"/>
    <property type="match status" value="1"/>
</dbReference>
<dbReference type="EMBL" id="JBJXBP010000005">
    <property type="protein sequence ID" value="KAL3831156.1"/>
    <property type="molecule type" value="Genomic_DNA"/>
</dbReference>
<dbReference type="Gene3D" id="3.30.200.20">
    <property type="entry name" value="Phosphorylase Kinase, domain 1"/>
    <property type="match status" value="1"/>
</dbReference>
<evidence type="ECO:0000256" key="12">
    <source>
        <dbReference type="ARBA" id="ARBA00022989"/>
    </source>
</evidence>
<keyword evidence="11" id="KW-0067">ATP-binding</keyword>
<dbReference type="SMART" id="SM00220">
    <property type="entry name" value="S_TKc"/>
    <property type="match status" value="1"/>
</dbReference>
<evidence type="ECO:0000256" key="16">
    <source>
        <dbReference type="ARBA" id="ARBA00047899"/>
    </source>
</evidence>
<evidence type="ECO:0000256" key="8">
    <source>
        <dbReference type="ARBA" id="ARBA00022737"/>
    </source>
</evidence>
<keyword evidence="15" id="KW-0325">Glycoprotein</keyword>
<dbReference type="InterPro" id="IPR000719">
    <property type="entry name" value="Prot_kinase_dom"/>
</dbReference>
<dbReference type="PANTHER" id="PTHR48056:SF41">
    <property type="entry name" value="RECEPTOR-LIKE PROTEIN KINASE HAIKU2"/>
    <property type="match status" value="1"/>
</dbReference>
<dbReference type="InterPro" id="IPR011009">
    <property type="entry name" value="Kinase-like_dom_sf"/>
</dbReference>
<evidence type="ECO:0000256" key="3">
    <source>
        <dbReference type="ARBA" id="ARBA00022527"/>
    </source>
</evidence>
<keyword evidence="9" id="KW-0547">Nucleotide-binding</keyword>
<evidence type="ECO:0000256" key="7">
    <source>
        <dbReference type="ARBA" id="ARBA00022729"/>
    </source>
</evidence>